<evidence type="ECO:0000256" key="2">
    <source>
        <dbReference type="SAM" id="MobiDB-lite"/>
    </source>
</evidence>
<dbReference type="Pfam" id="PF14529">
    <property type="entry name" value="Exo_endo_phos_2"/>
    <property type="match status" value="1"/>
</dbReference>
<dbReference type="CDD" id="cd09077">
    <property type="entry name" value="R1-I-EN"/>
    <property type="match status" value="1"/>
</dbReference>
<dbReference type="InterPro" id="IPR005135">
    <property type="entry name" value="Endo/exonuclease/phosphatase"/>
</dbReference>
<sequence>MDLRFIQSNLNHCASAQDLLIQSLTQWIVNIGIVSEPYMVPDKNNWVGDRDGLVAVFINDVNLLSVASTMQGRGCVALKIGRIAVIGVYFSPNKTLAEFETFLSELGCLVSWCRPLDLIVAGDFNAKSTVWGSPVSDERGDALLDWLATQNLVSLNRGNVQTCVRMNGGSIVDVTFSSPALASRVYGWRVLSEVETLSDHKYIRFDILDSTVSLPGPAPSEIGPRWSRKNLDKDALTEVSLVEAWNPKPSNFTIDSEVEWFRDSLTRISNVAMPRIGPISPKQSVYWWSSELARLRGECVKARRRYTRFRRRHLSYRDPDEEASLYTSYQEAKRALRLEIAEAKDRAWKELLNSLDRDPWGRPYNIVMSKLRPWRPPLTSTMEPTFLGMVVTSLFPCDSTPFINVDFDHSEDIPEVSEGELGAGVFKIQNKKTAPGPDGLHGTVWAQSLKNGLFNRFRDLLSDLLRKGIFPNSWKVGQLLLLRKFGKPVDSPSAYRPIVLLPEVGKLFERIIVSRLEMHLQIIGPNLSDTQFGFRRGRSTIDALAKLRDLCEETVSGGGVVLAVSLDIANAFNTIPWKAIMDGLLYHGVPVYLRHVVGTYLSDRSIIYPSREGWRSYQVRCGVPQGSVLGPLLWNIGFDAVLRGRLMPGVGLICYADDTLVTAKGCNYQEASLLVTAGVEEVVTRIRQLGLRVALQKSDVICFARRSPPRGAEIIVDGVHMALKSTLKYLGLVIDARWTFKAHFAALEPKLDSTAMALGRIMPNIGGPGGGCRLLYAGVVRAKALYGCPIWADKLSFYNKALLRRSQRKVAIRIARAYRTVSCDAACVIAATPPWHLEALALGKIFWRRAEARSGGFDPPLEVVKVWKEEYRRLILLEWRDELSECRFGLQTVDLIRPFLKHWVDRRWGSLSYRLVQVLSGHGCFGSYLHRIVGREATPACHHCDCREDTVRHTIEECPAWDGFRSVLADSIVGNLSLPLIIQRMVEADNDGPWNAFKDFCEAVMTEKENAERQRENNSDAPPVRKRRPGQRRRAFARLP</sequence>
<dbReference type="SUPFAM" id="SSF56219">
    <property type="entry name" value="DNase I-like"/>
    <property type="match status" value="1"/>
</dbReference>
<name>A0A821WLE7_9NEOP</name>
<reference evidence="4" key="1">
    <citation type="submission" date="2021-02" db="EMBL/GenBank/DDBJ databases">
        <authorList>
            <person name="Steward A R."/>
        </authorList>
    </citation>
    <scope>NUCLEOTIDE SEQUENCE</scope>
</reference>
<organism evidence="4 5">
    <name type="scientific">Pieris macdunnoughi</name>
    <dbReference type="NCBI Taxonomy" id="345717"/>
    <lineage>
        <taxon>Eukaryota</taxon>
        <taxon>Metazoa</taxon>
        <taxon>Ecdysozoa</taxon>
        <taxon>Arthropoda</taxon>
        <taxon>Hexapoda</taxon>
        <taxon>Insecta</taxon>
        <taxon>Pterygota</taxon>
        <taxon>Neoptera</taxon>
        <taxon>Endopterygota</taxon>
        <taxon>Lepidoptera</taxon>
        <taxon>Glossata</taxon>
        <taxon>Ditrysia</taxon>
        <taxon>Papilionoidea</taxon>
        <taxon>Pieridae</taxon>
        <taxon>Pierinae</taxon>
        <taxon>Pieris</taxon>
    </lineage>
</organism>
<protein>
    <recommendedName>
        <fullName evidence="3">Reverse transcriptase domain-containing protein</fullName>
    </recommendedName>
</protein>
<comment type="caution">
    <text evidence="4">The sequence shown here is derived from an EMBL/GenBank/DDBJ whole genome shotgun (WGS) entry which is preliminary data.</text>
</comment>
<dbReference type="AlphaFoldDB" id="A0A821WLE7"/>
<dbReference type="SUPFAM" id="SSF56672">
    <property type="entry name" value="DNA/RNA polymerases"/>
    <property type="match status" value="1"/>
</dbReference>
<dbReference type="CDD" id="cd01650">
    <property type="entry name" value="RT_nLTR_like"/>
    <property type="match status" value="1"/>
</dbReference>
<feature type="coiled-coil region" evidence="1">
    <location>
        <begin position="292"/>
        <end position="346"/>
    </location>
</feature>
<evidence type="ECO:0000313" key="4">
    <source>
        <dbReference type="EMBL" id="CAF4928742.1"/>
    </source>
</evidence>
<proteinExistence type="predicted"/>
<feature type="compositionally biased region" description="Basic residues" evidence="2">
    <location>
        <begin position="1024"/>
        <end position="1040"/>
    </location>
</feature>
<accession>A0A821WLE7</accession>
<evidence type="ECO:0000256" key="1">
    <source>
        <dbReference type="SAM" id="Coils"/>
    </source>
</evidence>
<dbReference type="GO" id="GO:0003824">
    <property type="term" value="F:catalytic activity"/>
    <property type="evidence" value="ECO:0007669"/>
    <property type="project" value="InterPro"/>
</dbReference>
<keyword evidence="5" id="KW-1185">Reference proteome</keyword>
<dbReference type="InterPro" id="IPR000477">
    <property type="entry name" value="RT_dom"/>
</dbReference>
<dbReference type="PROSITE" id="PS50878">
    <property type="entry name" value="RT_POL"/>
    <property type="match status" value="1"/>
</dbReference>
<feature type="region of interest" description="Disordered" evidence="2">
    <location>
        <begin position="1009"/>
        <end position="1040"/>
    </location>
</feature>
<keyword evidence="1" id="KW-0175">Coiled coil</keyword>
<dbReference type="InterPro" id="IPR043502">
    <property type="entry name" value="DNA/RNA_pol_sf"/>
</dbReference>
<dbReference type="PANTHER" id="PTHR19446">
    <property type="entry name" value="REVERSE TRANSCRIPTASES"/>
    <property type="match status" value="1"/>
</dbReference>
<dbReference type="Gene3D" id="3.60.10.10">
    <property type="entry name" value="Endonuclease/exonuclease/phosphatase"/>
    <property type="match status" value="1"/>
</dbReference>
<dbReference type="Proteomes" id="UP000663880">
    <property type="component" value="Unassembled WGS sequence"/>
</dbReference>
<dbReference type="Pfam" id="PF00078">
    <property type="entry name" value="RVT_1"/>
    <property type="match status" value="1"/>
</dbReference>
<dbReference type="EMBL" id="CAJOBZ010000062">
    <property type="protein sequence ID" value="CAF4928742.1"/>
    <property type="molecule type" value="Genomic_DNA"/>
</dbReference>
<dbReference type="InterPro" id="IPR036691">
    <property type="entry name" value="Endo/exonu/phosph_ase_sf"/>
</dbReference>
<dbReference type="GO" id="GO:0071897">
    <property type="term" value="P:DNA biosynthetic process"/>
    <property type="evidence" value="ECO:0007669"/>
    <property type="project" value="UniProtKB-ARBA"/>
</dbReference>
<gene>
    <name evidence="4" type="ORF">PMACD_LOCUS13669</name>
</gene>
<feature type="domain" description="Reverse transcriptase" evidence="3">
    <location>
        <begin position="463"/>
        <end position="734"/>
    </location>
</feature>
<dbReference type="OrthoDB" id="415822at2759"/>
<feature type="compositionally biased region" description="Basic and acidic residues" evidence="2">
    <location>
        <begin position="1009"/>
        <end position="1018"/>
    </location>
</feature>
<evidence type="ECO:0000313" key="5">
    <source>
        <dbReference type="Proteomes" id="UP000663880"/>
    </source>
</evidence>
<evidence type="ECO:0000259" key="3">
    <source>
        <dbReference type="PROSITE" id="PS50878"/>
    </source>
</evidence>